<dbReference type="PROSITE" id="PS00159">
    <property type="entry name" value="ALDOLASE_KDPG_KHG_1"/>
    <property type="match status" value="1"/>
</dbReference>
<reference evidence="9 10" key="1">
    <citation type="submission" date="2019-09" db="EMBL/GenBank/DDBJ databases">
        <title>Draft genome sequences of 48 bacterial type strains from the CCUG.</title>
        <authorList>
            <person name="Tunovic T."/>
            <person name="Pineiro-Iglesias B."/>
            <person name="Unosson C."/>
            <person name="Inganas E."/>
            <person name="Ohlen M."/>
            <person name="Cardew S."/>
            <person name="Jensie-Markopoulos S."/>
            <person name="Salva-Serra F."/>
            <person name="Jaen-Luchoro D."/>
            <person name="Karlsson R."/>
            <person name="Svensson-Stadler L."/>
            <person name="Chun J."/>
            <person name="Moore E."/>
        </authorList>
    </citation>
    <scope>NUCLEOTIDE SEQUENCE [LARGE SCALE GENOMIC DNA]</scope>
    <source>
        <strain evidence="9 10">CCUG 30977</strain>
    </source>
</reference>
<evidence type="ECO:0000256" key="6">
    <source>
        <dbReference type="ARBA" id="ARBA00023239"/>
    </source>
</evidence>
<evidence type="ECO:0000256" key="3">
    <source>
        <dbReference type="ARBA" id="ARBA00006906"/>
    </source>
</evidence>
<dbReference type="InterPro" id="IPR000887">
    <property type="entry name" value="Aldlse_KDPG_KHG"/>
</dbReference>
<evidence type="ECO:0000256" key="4">
    <source>
        <dbReference type="ARBA" id="ARBA00011233"/>
    </source>
</evidence>
<dbReference type="InterPro" id="IPR013785">
    <property type="entry name" value="Aldolase_TIM"/>
</dbReference>
<evidence type="ECO:0000256" key="5">
    <source>
        <dbReference type="ARBA" id="ARBA00013063"/>
    </source>
</evidence>
<gene>
    <name evidence="9" type="primary">eda</name>
    <name evidence="9" type="ORF">F7Q92_01180</name>
</gene>
<dbReference type="RefSeq" id="WP_151122117.1">
    <property type="nucleotide sequence ID" value="NZ_CP088081.1"/>
</dbReference>
<comment type="subunit">
    <text evidence="4">Homotrimer.</text>
</comment>
<dbReference type="NCBIfam" id="NF004325">
    <property type="entry name" value="PRK05718.1"/>
    <property type="match status" value="1"/>
</dbReference>
<evidence type="ECO:0000313" key="9">
    <source>
        <dbReference type="EMBL" id="KAB0585132.1"/>
    </source>
</evidence>
<keyword evidence="8" id="KW-0119">Carbohydrate metabolism</keyword>
<proteinExistence type="inferred from homology"/>
<comment type="similarity">
    <text evidence="3">Belongs to the KHG/KDPG aldolase family.</text>
</comment>
<dbReference type="Pfam" id="PF01081">
    <property type="entry name" value="Aldolase"/>
    <property type="match status" value="1"/>
</dbReference>
<dbReference type="PANTHER" id="PTHR30246">
    <property type="entry name" value="2-KETO-3-DEOXY-6-PHOSPHOGLUCONATE ALDOLASE"/>
    <property type="match status" value="1"/>
</dbReference>
<dbReference type="InterPro" id="IPR031338">
    <property type="entry name" value="KDPG/KHG_AS_2"/>
</dbReference>
<dbReference type="GO" id="GO:0008675">
    <property type="term" value="F:2-dehydro-3-deoxy-phosphogluconate aldolase activity"/>
    <property type="evidence" value="ECO:0007669"/>
    <property type="project" value="UniProtKB-EC"/>
</dbReference>
<sequence>MSTPLPSLPAFRSRVVPVVVLQEAAHAVPLARALLAGGIDVIEITLRTPCALDAIAAVARDVPEMQVGAGTLLSADDVRRAQDAGARFGLSPGHSPSLLQAVAGAGLPFVPGVMTPGEVMAAREAGYQLMKLFPATVAGGLDMLKALASPFGDVRFCPTGGVNLDNLAGFLAQPNVALVGGSWLAPSAALRAGDWDQITALARQAIGACKG</sequence>
<accession>A0A643FI64</accession>
<comment type="catalytic activity">
    <reaction evidence="1">
        <text>2-dehydro-3-deoxy-6-phospho-D-gluconate = D-glyceraldehyde 3-phosphate + pyruvate</text>
        <dbReference type="Rhea" id="RHEA:17089"/>
        <dbReference type="ChEBI" id="CHEBI:15361"/>
        <dbReference type="ChEBI" id="CHEBI:57569"/>
        <dbReference type="ChEBI" id="CHEBI:59776"/>
        <dbReference type="EC" id="4.1.2.14"/>
    </reaction>
</comment>
<keyword evidence="10" id="KW-1185">Reference proteome</keyword>
<organism evidence="9 10">
    <name type="scientific">Ideonella dechloratans</name>
    <dbReference type="NCBI Taxonomy" id="36863"/>
    <lineage>
        <taxon>Bacteria</taxon>
        <taxon>Pseudomonadati</taxon>
        <taxon>Pseudomonadota</taxon>
        <taxon>Betaproteobacteria</taxon>
        <taxon>Burkholderiales</taxon>
        <taxon>Sphaerotilaceae</taxon>
        <taxon>Ideonella</taxon>
    </lineage>
</organism>
<comment type="caution">
    <text evidence="9">The sequence shown here is derived from an EMBL/GenBank/DDBJ whole genome shotgun (WGS) entry which is preliminary data.</text>
</comment>
<evidence type="ECO:0000256" key="2">
    <source>
        <dbReference type="ARBA" id="ARBA00004736"/>
    </source>
</evidence>
<protein>
    <recommendedName>
        <fullName evidence="5">2-dehydro-3-deoxy-phosphogluconate aldolase</fullName>
        <ecNumber evidence="5">4.1.2.14</ecNumber>
    </recommendedName>
</protein>
<comment type="pathway">
    <text evidence="2">Carbohydrate acid metabolism; 2-dehydro-3-deoxy-D-gluconate degradation; D-glyceraldehyde 3-phosphate and pyruvate from 2-dehydro-3-deoxy-D-gluconate: step 2/2.</text>
</comment>
<evidence type="ECO:0000256" key="8">
    <source>
        <dbReference type="ARBA" id="ARBA00023277"/>
    </source>
</evidence>
<dbReference type="Gene3D" id="3.20.20.70">
    <property type="entry name" value="Aldolase class I"/>
    <property type="match status" value="1"/>
</dbReference>
<keyword evidence="6 9" id="KW-0456">Lyase</keyword>
<dbReference type="PANTHER" id="PTHR30246:SF1">
    <property type="entry name" value="2-DEHYDRO-3-DEOXY-6-PHOSPHOGALACTONATE ALDOLASE-RELATED"/>
    <property type="match status" value="1"/>
</dbReference>
<dbReference type="OrthoDB" id="9805177at2"/>
<dbReference type="PROSITE" id="PS00160">
    <property type="entry name" value="ALDOLASE_KDPG_KHG_2"/>
    <property type="match status" value="1"/>
</dbReference>
<keyword evidence="7" id="KW-0704">Schiff base</keyword>
<evidence type="ECO:0000256" key="1">
    <source>
        <dbReference type="ARBA" id="ARBA00000654"/>
    </source>
</evidence>
<dbReference type="SUPFAM" id="SSF51569">
    <property type="entry name" value="Aldolase"/>
    <property type="match status" value="1"/>
</dbReference>
<dbReference type="EC" id="4.1.2.14" evidence="5"/>
<name>A0A643FI64_IDEDE</name>
<dbReference type="EMBL" id="VZPB01000002">
    <property type="protein sequence ID" value="KAB0585132.1"/>
    <property type="molecule type" value="Genomic_DNA"/>
</dbReference>
<dbReference type="AlphaFoldDB" id="A0A643FI64"/>
<dbReference type="Proteomes" id="UP000430120">
    <property type="component" value="Unassembled WGS sequence"/>
</dbReference>
<evidence type="ECO:0000313" key="10">
    <source>
        <dbReference type="Proteomes" id="UP000430120"/>
    </source>
</evidence>
<evidence type="ECO:0000256" key="7">
    <source>
        <dbReference type="ARBA" id="ARBA00023270"/>
    </source>
</evidence>
<dbReference type="CDD" id="cd00452">
    <property type="entry name" value="KDPG_aldolase"/>
    <property type="match status" value="1"/>
</dbReference>
<dbReference type="NCBIfam" id="TIGR01182">
    <property type="entry name" value="eda"/>
    <property type="match status" value="1"/>
</dbReference>
<dbReference type="InterPro" id="IPR031337">
    <property type="entry name" value="KDPG/KHG_AS_1"/>
</dbReference>